<dbReference type="Proteomes" id="UP000036851">
    <property type="component" value="Unassembled WGS sequence"/>
</dbReference>
<dbReference type="STRING" id="1560201.NG42_10385"/>
<comment type="caution">
    <text evidence="4">The sequence shown here is derived from an EMBL/GenBank/DDBJ whole genome shotgun (WGS) entry which is preliminary data.</text>
</comment>
<evidence type="ECO:0000313" key="5">
    <source>
        <dbReference type="EMBL" id="KOC94167.1"/>
    </source>
</evidence>
<dbReference type="PANTHER" id="PTHR43877">
    <property type="entry name" value="AMINOALKYLPHOSPHONATE N-ACETYLTRANSFERASE-RELATED-RELATED"/>
    <property type="match status" value="1"/>
</dbReference>
<evidence type="ECO:0000313" key="7">
    <source>
        <dbReference type="Proteomes" id="UP000037088"/>
    </source>
</evidence>
<keyword evidence="1 4" id="KW-0808">Transferase</keyword>
<evidence type="ECO:0000256" key="1">
    <source>
        <dbReference type="ARBA" id="ARBA00022679"/>
    </source>
</evidence>
<dbReference type="PROSITE" id="PS51186">
    <property type="entry name" value="GNAT"/>
    <property type="match status" value="1"/>
</dbReference>
<keyword evidence="7" id="KW-1185">Reference proteome</keyword>
<dbReference type="InterPro" id="IPR050832">
    <property type="entry name" value="Bact_Acetyltransf"/>
</dbReference>
<proteinExistence type="predicted"/>
<dbReference type="Pfam" id="PF00583">
    <property type="entry name" value="Acetyltransf_1"/>
    <property type="match status" value="1"/>
</dbReference>
<sequence length="146" mass="16833">MDITFHKLQEQHLKEIYEIRFSVRENVVHSHQIQYLLRDQAIEDINQAGGWICKSGEEYVGYGFGIFIPEPLIGALFVKPEFHNQGIGSTILERVTQWFFEQGVAEISLTTDQGSKAEIFYQRRGWKSSGLDEFGQLILKKAKNIL</sequence>
<dbReference type="InterPro" id="IPR000182">
    <property type="entry name" value="GNAT_dom"/>
</dbReference>
<name>A0A0L7T4A5_9GAMM</name>
<dbReference type="EMBL" id="JRXE01000012">
    <property type="protein sequence ID" value="KOC90173.1"/>
    <property type="molecule type" value="Genomic_DNA"/>
</dbReference>
<evidence type="ECO:0000256" key="2">
    <source>
        <dbReference type="ARBA" id="ARBA00023315"/>
    </source>
</evidence>
<dbReference type="InterPro" id="IPR016181">
    <property type="entry name" value="Acyl_CoA_acyltransferase"/>
</dbReference>
<dbReference type="SUPFAM" id="SSF55729">
    <property type="entry name" value="Acyl-CoA N-acyltransferases (Nat)"/>
    <property type="match status" value="1"/>
</dbReference>
<protein>
    <submittedName>
        <fullName evidence="4">Acetyltransferase</fullName>
    </submittedName>
</protein>
<dbReference type="CDD" id="cd04301">
    <property type="entry name" value="NAT_SF"/>
    <property type="match status" value="1"/>
</dbReference>
<gene>
    <name evidence="4" type="ORF">NG42_10385</name>
    <name evidence="5" type="ORF">NG43_06930</name>
</gene>
<dbReference type="AlphaFoldDB" id="A0A0L7T4A5"/>
<reference evidence="6 7" key="1">
    <citation type="journal article" date="2015" name="Int. J. Syst. Evol. Microbiol.">
        <title>Erwinia iniecta sp. nov., isolated from Russian wheat aphids (Diuraphis noxia).</title>
        <authorList>
            <person name="Campillo T."/>
            <person name="Luna E."/>
            <person name="Portier P."/>
            <person name="Fischer-Le Saux M."/>
            <person name="Lapitan N."/>
            <person name="Tisserat N.A."/>
            <person name="Leach J.E."/>
        </authorList>
    </citation>
    <scope>NUCLEOTIDE SEQUENCE [LARGE SCALE GENOMIC DNA]</scope>
    <source>
        <strain evidence="4 7">B120</strain>
        <strain evidence="5 6">B149</strain>
    </source>
</reference>
<dbReference type="RefSeq" id="WP_052899226.1">
    <property type="nucleotide sequence ID" value="NZ_JRXE01000012.1"/>
</dbReference>
<dbReference type="Proteomes" id="UP000037088">
    <property type="component" value="Unassembled WGS sequence"/>
</dbReference>
<accession>A0A0L7T4A5</accession>
<dbReference type="EMBL" id="JRXF01000008">
    <property type="protein sequence ID" value="KOC94167.1"/>
    <property type="molecule type" value="Genomic_DNA"/>
</dbReference>
<dbReference type="GO" id="GO:0016747">
    <property type="term" value="F:acyltransferase activity, transferring groups other than amino-acyl groups"/>
    <property type="evidence" value="ECO:0007669"/>
    <property type="project" value="InterPro"/>
</dbReference>
<dbReference type="Gene3D" id="3.40.630.30">
    <property type="match status" value="1"/>
</dbReference>
<keyword evidence="2" id="KW-0012">Acyltransferase</keyword>
<dbReference type="OrthoDB" id="7356080at2"/>
<organism evidence="4 7">
    <name type="scientific">Winslowiella iniecta</name>
    <dbReference type="NCBI Taxonomy" id="1560201"/>
    <lineage>
        <taxon>Bacteria</taxon>
        <taxon>Pseudomonadati</taxon>
        <taxon>Pseudomonadota</taxon>
        <taxon>Gammaproteobacteria</taxon>
        <taxon>Enterobacterales</taxon>
        <taxon>Erwiniaceae</taxon>
        <taxon>Winslowiella</taxon>
    </lineage>
</organism>
<dbReference type="PATRIC" id="fig|1560201.3.peg.2209"/>
<evidence type="ECO:0000313" key="6">
    <source>
        <dbReference type="Proteomes" id="UP000036851"/>
    </source>
</evidence>
<feature type="domain" description="N-acetyltransferase" evidence="3">
    <location>
        <begin position="3"/>
        <end position="146"/>
    </location>
</feature>
<evidence type="ECO:0000259" key="3">
    <source>
        <dbReference type="PROSITE" id="PS51186"/>
    </source>
</evidence>
<evidence type="ECO:0000313" key="4">
    <source>
        <dbReference type="EMBL" id="KOC90173.1"/>
    </source>
</evidence>